<accession>A0A328D1C3</accession>
<feature type="region of interest" description="Disordered" evidence="1">
    <location>
        <begin position="53"/>
        <end position="84"/>
    </location>
</feature>
<dbReference type="Proteomes" id="UP000249390">
    <property type="component" value="Unassembled WGS sequence"/>
</dbReference>
<name>A0A328D1C3_9ASTE</name>
<sequence>MSRDEEGHTKRKQQTIHKNKNKKKSAVITEAAEFSVSAVRFLKQVGANVARLVSSSEQKRCSRKASSSSGGSSSQLGRSRSYAESSSSSAAAIVESHLRAEAIEDCIEFLNSSSSSSSSSSYYSLHRSSSVSSSCIN</sequence>
<comment type="caution">
    <text evidence="2">The sequence shown here is derived from an EMBL/GenBank/DDBJ whole genome shotgun (WGS) entry which is preliminary data.</text>
</comment>
<gene>
    <name evidence="2" type="ORF">DM860_002809</name>
</gene>
<feature type="region of interest" description="Disordered" evidence="1">
    <location>
        <begin position="112"/>
        <end position="137"/>
    </location>
</feature>
<reference evidence="2 3" key="1">
    <citation type="submission" date="2018-06" db="EMBL/GenBank/DDBJ databases">
        <title>The Genome of Cuscuta australis (Dodder) Provides Insight into the Evolution of Plant Parasitism.</title>
        <authorList>
            <person name="Liu H."/>
        </authorList>
    </citation>
    <scope>NUCLEOTIDE SEQUENCE [LARGE SCALE GENOMIC DNA]</scope>
    <source>
        <strain evidence="3">cv. Yunnan</strain>
        <tissue evidence="2">Vines</tissue>
    </source>
</reference>
<keyword evidence="3" id="KW-1185">Reference proteome</keyword>
<feature type="compositionally biased region" description="Low complexity" evidence="1">
    <location>
        <begin position="64"/>
        <end position="84"/>
    </location>
</feature>
<feature type="compositionally biased region" description="Basic residues" evidence="1">
    <location>
        <begin position="9"/>
        <end position="25"/>
    </location>
</feature>
<dbReference type="EMBL" id="NQVE01000200">
    <property type="protein sequence ID" value="RAL39276.1"/>
    <property type="molecule type" value="Genomic_DNA"/>
</dbReference>
<evidence type="ECO:0000313" key="3">
    <source>
        <dbReference type="Proteomes" id="UP000249390"/>
    </source>
</evidence>
<evidence type="ECO:0008006" key="4">
    <source>
        <dbReference type="Google" id="ProtNLM"/>
    </source>
</evidence>
<dbReference type="PANTHER" id="PTHR34355">
    <property type="entry name" value="JOSEPHIN-LIKE PROTEIN"/>
    <property type="match status" value="1"/>
</dbReference>
<evidence type="ECO:0000313" key="2">
    <source>
        <dbReference type="EMBL" id="RAL39276.1"/>
    </source>
</evidence>
<protein>
    <recommendedName>
        <fullName evidence="4">Josephin-like protein</fullName>
    </recommendedName>
</protein>
<proteinExistence type="predicted"/>
<dbReference type="PANTHER" id="PTHR34355:SF1">
    <property type="entry name" value="JOSEPHIN-LIKE PROTEIN"/>
    <property type="match status" value="1"/>
</dbReference>
<dbReference type="AlphaFoldDB" id="A0A328D1C3"/>
<feature type="region of interest" description="Disordered" evidence="1">
    <location>
        <begin position="1"/>
        <end position="26"/>
    </location>
</feature>
<organism evidence="2 3">
    <name type="scientific">Cuscuta australis</name>
    <dbReference type="NCBI Taxonomy" id="267555"/>
    <lineage>
        <taxon>Eukaryota</taxon>
        <taxon>Viridiplantae</taxon>
        <taxon>Streptophyta</taxon>
        <taxon>Embryophyta</taxon>
        <taxon>Tracheophyta</taxon>
        <taxon>Spermatophyta</taxon>
        <taxon>Magnoliopsida</taxon>
        <taxon>eudicotyledons</taxon>
        <taxon>Gunneridae</taxon>
        <taxon>Pentapetalae</taxon>
        <taxon>asterids</taxon>
        <taxon>lamiids</taxon>
        <taxon>Solanales</taxon>
        <taxon>Convolvulaceae</taxon>
        <taxon>Cuscuteae</taxon>
        <taxon>Cuscuta</taxon>
        <taxon>Cuscuta subgen. Grammica</taxon>
        <taxon>Cuscuta sect. Cleistogrammica</taxon>
    </lineage>
</organism>
<evidence type="ECO:0000256" key="1">
    <source>
        <dbReference type="SAM" id="MobiDB-lite"/>
    </source>
</evidence>